<protein>
    <recommendedName>
        <fullName evidence="5">Pre-rRNA-processing protein</fullName>
    </recommendedName>
</protein>
<dbReference type="Pfam" id="PF12333">
    <property type="entry name" value="Ipi1_N"/>
    <property type="match status" value="1"/>
</dbReference>
<dbReference type="GO" id="GO:0120330">
    <property type="term" value="C:rixosome complex"/>
    <property type="evidence" value="ECO:0007669"/>
    <property type="project" value="UniProtKB-UniRule"/>
</dbReference>
<dbReference type="AlphaFoldDB" id="A0A5N5QM44"/>
<comment type="caution">
    <text evidence="7">The sequence shown here is derived from an EMBL/GenBank/DDBJ whole genome shotgun (WGS) entry which is preliminary data.</text>
</comment>
<dbReference type="EMBL" id="SSOP01000072">
    <property type="protein sequence ID" value="KAB5592236.1"/>
    <property type="molecule type" value="Genomic_DNA"/>
</dbReference>
<dbReference type="GO" id="GO:0006364">
    <property type="term" value="P:rRNA processing"/>
    <property type="evidence" value="ECO:0007669"/>
    <property type="project" value="UniProtKB-UniRule"/>
</dbReference>
<dbReference type="InterPro" id="IPR016024">
    <property type="entry name" value="ARM-type_fold"/>
</dbReference>
<dbReference type="InterPro" id="IPR011989">
    <property type="entry name" value="ARM-like"/>
</dbReference>
<keyword evidence="5" id="KW-0690">Ribosome biogenesis</keyword>
<reference evidence="7 8" key="1">
    <citation type="journal article" date="2019" name="Fungal Biol. Biotechnol.">
        <title>Draft genome sequence of fastidious pathogen Ceratobasidium theobromae, which causes vascular-streak dieback in Theobroma cacao.</title>
        <authorList>
            <person name="Ali S.S."/>
            <person name="Asman A."/>
            <person name="Shao J."/>
            <person name="Firmansyah A.P."/>
            <person name="Susilo A.W."/>
            <person name="Rosmana A."/>
            <person name="McMahon P."/>
            <person name="Junaid M."/>
            <person name="Guest D."/>
            <person name="Kheng T.Y."/>
            <person name="Meinhardt L.W."/>
            <person name="Bailey B.A."/>
        </authorList>
    </citation>
    <scope>NUCLEOTIDE SEQUENCE [LARGE SCALE GENOMIC DNA]</scope>
    <source>
        <strain evidence="7 8">CT2</strain>
    </source>
</reference>
<evidence type="ECO:0000256" key="4">
    <source>
        <dbReference type="ARBA" id="ARBA00023242"/>
    </source>
</evidence>
<comment type="function">
    <text evidence="1 5">Component of the RIX1 complex required for processing of ITS2 sequences from 35S pre-rRNA.</text>
</comment>
<proteinExistence type="inferred from homology"/>
<dbReference type="Gene3D" id="1.25.10.10">
    <property type="entry name" value="Leucine-rich Repeat Variant"/>
    <property type="match status" value="1"/>
</dbReference>
<feature type="domain" description="Pre-rRNA-processing protein Ipi1 N-terminal" evidence="6">
    <location>
        <begin position="143"/>
        <end position="215"/>
    </location>
</feature>
<comment type="subcellular location">
    <subcellularLocation>
        <location evidence="2 5">Nucleus</location>
    </subcellularLocation>
</comment>
<dbReference type="InterPro" id="IPR024679">
    <property type="entry name" value="Ipi1_N"/>
</dbReference>
<keyword evidence="4 5" id="KW-0539">Nucleus</keyword>
<dbReference type="OrthoDB" id="361362at2759"/>
<evidence type="ECO:0000313" key="8">
    <source>
        <dbReference type="Proteomes" id="UP000383932"/>
    </source>
</evidence>
<evidence type="ECO:0000256" key="2">
    <source>
        <dbReference type="ARBA" id="ARBA00004123"/>
    </source>
</evidence>
<dbReference type="Proteomes" id="UP000383932">
    <property type="component" value="Unassembled WGS sequence"/>
</dbReference>
<name>A0A5N5QM44_9AGAM</name>
<keyword evidence="8" id="KW-1185">Reference proteome</keyword>
<organism evidence="7 8">
    <name type="scientific">Ceratobasidium theobromae</name>
    <dbReference type="NCBI Taxonomy" id="1582974"/>
    <lineage>
        <taxon>Eukaryota</taxon>
        <taxon>Fungi</taxon>
        <taxon>Dikarya</taxon>
        <taxon>Basidiomycota</taxon>
        <taxon>Agaricomycotina</taxon>
        <taxon>Agaricomycetes</taxon>
        <taxon>Cantharellales</taxon>
        <taxon>Ceratobasidiaceae</taxon>
        <taxon>Ceratobasidium</taxon>
    </lineage>
</organism>
<evidence type="ECO:0000256" key="3">
    <source>
        <dbReference type="ARBA" id="ARBA00006427"/>
    </source>
</evidence>
<comment type="subunit">
    <text evidence="5">Component of the RIX1 complex.</text>
</comment>
<evidence type="ECO:0000256" key="5">
    <source>
        <dbReference type="RuleBase" id="RU368021"/>
    </source>
</evidence>
<evidence type="ECO:0000313" key="7">
    <source>
        <dbReference type="EMBL" id="KAB5592236.1"/>
    </source>
</evidence>
<dbReference type="PANTHER" id="PTHR16056">
    <property type="entry name" value="REGULATOR OF MICROTUBULE DYNAMICS PROTEIN"/>
    <property type="match status" value="1"/>
</dbReference>
<accession>A0A5N5QM44</accession>
<sequence length="692" mass="74927">MPKSSKKRKEKAADFAKAKLKLGKAKKAPTNEVDTSFKARSVALPSQTIRTEEQVVERGVPTTRRRLTYDDLLVHLKHYSPTVRKDALQGLRELLGDHRELIVPNLGSLLGAVSKLIADDDHSVRKALVSFLEWALDLVPAATLTPHAPPLLLFTSAALAHISASIRADAVRIVGVLLERIPDTVVLGTGLRRVEEEGPGGRLLDGLLAALGIGGSRGVGSDQLLTSSSKFTLLSTLSTFLRHALQASNAGNTNHSIPTWYFASSFPSSIAYNSFVSLLAAREPNPSCSKEKIAHLNRYELVGGPIGCELGALEDDNLEVETASVGTGRGQGSLAGLASRLYPLLIATFLDNAPQLRILPSLPSQPFELVSSTVELARLVYGATIRDGHGGDEIFDNLNELLGHMAPYFPFGDVTEVAVLEPMNLKTRDGMQALNLGYCELVSLLISRASSPGQPIGRKAKKGNKQAVGGKQVDQVALYVIRSLRGEVGSTTGLPSGLSLIAYTALLPTIWALRAERGVIPATMQCTTSGPNAQNKSVKRAAIEFMGRIILIDSDPRCAEALSLSGVDVNDWVLELPRTAWEFGENDLRGTEIVLMILLRMNQRKLYDSPTLGALRQRLVPFFVIDHVRRGEVAGPWTKLPDHLQRLALDVISSLCYGGGEEIGRLTNAVDRAVAQTTLNDYWMHLRPAIEI</sequence>
<keyword evidence="5" id="KW-0698">rRNA processing</keyword>
<comment type="similarity">
    <text evidence="3 5">Belongs to the IPI1/TEX10 family.</text>
</comment>
<dbReference type="GO" id="GO:0005634">
    <property type="term" value="C:nucleus"/>
    <property type="evidence" value="ECO:0007669"/>
    <property type="project" value="UniProtKB-SubCell"/>
</dbReference>
<evidence type="ECO:0000259" key="6">
    <source>
        <dbReference type="Pfam" id="PF12333"/>
    </source>
</evidence>
<gene>
    <name evidence="7" type="ORF">CTheo_4333</name>
</gene>
<dbReference type="PANTHER" id="PTHR16056:SF2">
    <property type="entry name" value="TESTIS-EXPRESSED PROTEIN 10"/>
    <property type="match status" value="1"/>
</dbReference>
<evidence type="ECO:0000256" key="1">
    <source>
        <dbReference type="ARBA" id="ARBA00002355"/>
    </source>
</evidence>
<dbReference type="SUPFAM" id="SSF48371">
    <property type="entry name" value="ARM repeat"/>
    <property type="match status" value="1"/>
</dbReference>